<dbReference type="Gene3D" id="1.10.10.60">
    <property type="entry name" value="Homeodomain-like"/>
    <property type="match status" value="1"/>
</dbReference>
<dbReference type="GO" id="GO:0000500">
    <property type="term" value="C:RNA polymerase I upstream activating factor complex"/>
    <property type="evidence" value="ECO:0007669"/>
    <property type="project" value="InterPro"/>
</dbReference>
<feature type="region of interest" description="Disordered" evidence="1">
    <location>
        <begin position="647"/>
        <end position="709"/>
    </location>
</feature>
<feature type="region of interest" description="Disordered" evidence="1">
    <location>
        <begin position="1"/>
        <end position="126"/>
    </location>
</feature>
<feature type="compositionally biased region" description="Low complexity" evidence="1">
    <location>
        <begin position="498"/>
        <end position="511"/>
    </location>
</feature>
<dbReference type="GO" id="GO:0006361">
    <property type="term" value="P:transcription initiation at RNA polymerase I promoter"/>
    <property type="evidence" value="ECO:0007669"/>
    <property type="project" value="TreeGrafter"/>
</dbReference>
<feature type="compositionally biased region" description="Polar residues" evidence="1">
    <location>
        <begin position="460"/>
        <end position="469"/>
    </location>
</feature>
<feature type="compositionally biased region" description="Basic residues" evidence="1">
    <location>
        <begin position="102"/>
        <end position="122"/>
    </location>
</feature>
<feature type="compositionally biased region" description="Basic residues" evidence="1">
    <location>
        <begin position="448"/>
        <end position="458"/>
    </location>
</feature>
<sequence>MNDSIMNDESSGSAYEKSSDEQDSSHDEGEQAPASRAGSASIRSRSRGIARGRDSKTRASDQSKPEGGRAISPDREDQNFEDAIEWAANFQPPSVEDIKTPPRGRRAMNSKAHKPARKRKAPKPASEIRVKRLKSFYSNDYREMLNEEIQDAKLRANPNVEMKSSQIGSSVWSEAEKRVFFMSLDRLGRENIRGIGEHIGTKSQNQVQEYISLLHKSIMERKEKKYPLLTPSELPAAVEISDECVALLERAGDAIAAHQELAEEKVEKAKWGDSWLITEDVAQLIEKRRRDAAGEEAMEEVLPAANLLHLRIWLELSRQIFMNPAAPRHEDNWAIIAEPGERPAVRATAFEDFHSLTVSITKRIVSSVLYCTMSRLRARSSKISKYPEITTDDVEAALNILGMKTSSNDFWIGCAKRCSLEIIDDDSIMTHAEVEEALQEELPERARSRSRSVTHHGQARGTSWNENIYSSPSEMDTESTESESEHVYLSGSDEEVMSSPPSSNFPNNPSVPKRRIHSADVEEAAAQAQDAHTEAFDMHASQVEEIRLWNMLDQSAPFGFSAKPVTDQAPRPPKDAMVERENWREYFDYISAWEAMETPVTEEDFIRNRTRRSRLVKGRAAGERGRSHDVQRLVREERRLRLRDDEEDVFAGFETEQGNGGDERPDSDLASGNLDDQSSASEDPITAQLQTEKATASDEQDDFISSEIE</sequence>
<reference evidence="2" key="1">
    <citation type="submission" date="2023-06" db="EMBL/GenBank/DDBJ databases">
        <title>Draft genome of Marssonina rosae.</title>
        <authorList>
            <person name="Cheng Q."/>
        </authorList>
    </citation>
    <scope>NUCLEOTIDE SEQUENCE</scope>
    <source>
        <strain evidence="2">R4</strain>
    </source>
</reference>
<dbReference type="PANTHER" id="PTHR28079">
    <property type="entry name" value="RNA POLYMERASE I-SPECIFIC TRANSCRIPTION INITIATION FACTOR RRN5"/>
    <property type="match status" value="1"/>
</dbReference>
<evidence type="ECO:0008006" key="4">
    <source>
        <dbReference type="Google" id="ProtNLM"/>
    </source>
</evidence>
<dbReference type="InterPro" id="IPR009057">
    <property type="entry name" value="Homeodomain-like_sf"/>
</dbReference>
<evidence type="ECO:0000313" key="3">
    <source>
        <dbReference type="Proteomes" id="UP001285354"/>
    </source>
</evidence>
<dbReference type="GO" id="GO:0000182">
    <property type="term" value="F:rDNA binding"/>
    <property type="evidence" value="ECO:0007669"/>
    <property type="project" value="TreeGrafter"/>
</dbReference>
<dbReference type="GO" id="GO:0042790">
    <property type="term" value="P:nucleolar large rRNA transcription by RNA polymerase I"/>
    <property type="evidence" value="ECO:0007669"/>
    <property type="project" value="InterPro"/>
</dbReference>
<dbReference type="InterPro" id="IPR039601">
    <property type="entry name" value="Rrn5"/>
</dbReference>
<evidence type="ECO:0000256" key="1">
    <source>
        <dbReference type="SAM" id="MobiDB-lite"/>
    </source>
</evidence>
<feature type="compositionally biased region" description="Basic and acidic residues" evidence="1">
    <location>
        <begin position="17"/>
        <end position="29"/>
    </location>
</feature>
<name>A0AAD9T8G1_9HELO</name>
<organism evidence="2 3">
    <name type="scientific">Diplocarpon rosae</name>
    <dbReference type="NCBI Taxonomy" id="946125"/>
    <lineage>
        <taxon>Eukaryota</taxon>
        <taxon>Fungi</taxon>
        <taxon>Dikarya</taxon>
        <taxon>Ascomycota</taxon>
        <taxon>Pezizomycotina</taxon>
        <taxon>Leotiomycetes</taxon>
        <taxon>Helotiales</taxon>
        <taxon>Drepanopezizaceae</taxon>
        <taxon>Diplocarpon</taxon>
    </lineage>
</organism>
<dbReference type="SUPFAM" id="SSF46689">
    <property type="entry name" value="Homeodomain-like"/>
    <property type="match status" value="1"/>
</dbReference>
<dbReference type="AlphaFoldDB" id="A0AAD9T8G1"/>
<feature type="compositionally biased region" description="Basic and acidic residues" evidence="1">
    <location>
        <begin position="51"/>
        <end position="78"/>
    </location>
</feature>
<dbReference type="Proteomes" id="UP001285354">
    <property type="component" value="Unassembled WGS sequence"/>
</dbReference>
<evidence type="ECO:0000313" key="2">
    <source>
        <dbReference type="EMBL" id="KAK2630605.1"/>
    </source>
</evidence>
<feature type="region of interest" description="Disordered" evidence="1">
    <location>
        <begin position="439"/>
        <end position="531"/>
    </location>
</feature>
<dbReference type="EMBL" id="JAUBYV010000001">
    <property type="protein sequence ID" value="KAK2630605.1"/>
    <property type="molecule type" value="Genomic_DNA"/>
</dbReference>
<dbReference type="PANTHER" id="PTHR28079:SF1">
    <property type="entry name" value="RNA POLYMERASE I-SPECIFIC TRANSCRIPTION INITIATION FACTOR RRN5"/>
    <property type="match status" value="1"/>
</dbReference>
<keyword evidence="3" id="KW-1185">Reference proteome</keyword>
<feature type="compositionally biased region" description="Polar residues" evidence="1">
    <location>
        <begin position="1"/>
        <end position="13"/>
    </location>
</feature>
<proteinExistence type="predicted"/>
<accession>A0AAD9T8G1</accession>
<protein>
    <recommendedName>
        <fullName evidence="4">Myb-like domain-containing protein</fullName>
    </recommendedName>
</protein>
<gene>
    <name evidence="2" type="ORF">QTJ16_001425</name>
</gene>
<dbReference type="GO" id="GO:0001181">
    <property type="term" value="F:RNA polymerase I general transcription initiation factor activity"/>
    <property type="evidence" value="ECO:0007669"/>
    <property type="project" value="TreeGrafter"/>
</dbReference>
<comment type="caution">
    <text evidence="2">The sequence shown here is derived from an EMBL/GenBank/DDBJ whole genome shotgun (WGS) entry which is preliminary data.</text>
</comment>
<feature type="compositionally biased region" description="Low complexity" evidence="1">
    <location>
        <begin position="34"/>
        <end position="43"/>
    </location>
</feature>
<feature type="compositionally biased region" description="Polar residues" evidence="1">
    <location>
        <begin position="674"/>
        <end position="694"/>
    </location>
</feature>
<feature type="compositionally biased region" description="Acidic residues" evidence="1">
    <location>
        <begin position="698"/>
        <end position="709"/>
    </location>
</feature>